<reference evidence="1" key="1">
    <citation type="submission" date="2018-05" db="EMBL/GenBank/DDBJ databases">
        <authorList>
            <person name="Lanie J.A."/>
            <person name="Ng W.-L."/>
            <person name="Kazmierczak K.M."/>
            <person name="Andrzejewski T.M."/>
            <person name="Davidsen T.M."/>
            <person name="Wayne K.J."/>
            <person name="Tettelin H."/>
            <person name="Glass J.I."/>
            <person name="Rusch D."/>
            <person name="Podicherti R."/>
            <person name="Tsui H.-C.T."/>
            <person name="Winkler M.E."/>
        </authorList>
    </citation>
    <scope>NUCLEOTIDE SEQUENCE</scope>
</reference>
<gene>
    <name evidence="1" type="ORF">METZ01_LOCUS303476</name>
</gene>
<dbReference type="EMBL" id="UINC01094948">
    <property type="protein sequence ID" value="SVC50622.1"/>
    <property type="molecule type" value="Genomic_DNA"/>
</dbReference>
<dbReference type="AlphaFoldDB" id="A0A382MT18"/>
<organism evidence="1">
    <name type="scientific">marine metagenome</name>
    <dbReference type="NCBI Taxonomy" id="408172"/>
    <lineage>
        <taxon>unclassified sequences</taxon>
        <taxon>metagenomes</taxon>
        <taxon>ecological metagenomes</taxon>
    </lineage>
</organism>
<sequence>MIVIKLDADHPYVKDQGLNHAIALVYMQKGFGPWLPQDSYHTHEVSKEIEEAFISASMFGWDAPVAKPVHNWANNLDRAHYVPNS</sequence>
<accession>A0A382MT18</accession>
<name>A0A382MT18_9ZZZZ</name>
<evidence type="ECO:0000313" key="1">
    <source>
        <dbReference type="EMBL" id="SVC50622.1"/>
    </source>
</evidence>
<proteinExistence type="predicted"/>
<protein>
    <submittedName>
        <fullName evidence="1">Uncharacterized protein</fullName>
    </submittedName>
</protein>